<keyword evidence="5" id="KW-0808">Transferase</keyword>
<comment type="catalytic activity">
    <reaction evidence="10">
        <text>L-threonyl-[protein] + FAD = FMN-L-threonyl-[protein] + AMP + H(+)</text>
        <dbReference type="Rhea" id="RHEA:36847"/>
        <dbReference type="Rhea" id="RHEA-COMP:11060"/>
        <dbReference type="Rhea" id="RHEA-COMP:11061"/>
        <dbReference type="ChEBI" id="CHEBI:15378"/>
        <dbReference type="ChEBI" id="CHEBI:30013"/>
        <dbReference type="ChEBI" id="CHEBI:57692"/>
        <dbReference type="ChEBI" id="CHEBI:74257"/>
        <dbReference type="ChEBI" id="CHEBI:456215"/>
        <dbReference type="EC" id="2.7.1.180"/>
    </reaction>
</comment>
<accession>A0A6J6VD06</accession>
<dbReference type="SUPFAM" id="SSF143631">
    <property type="entry name" value="ApbE-like"/>
    <property type="match status" value="1"/>
</dbReference>
<dbReference type="EMBL" id="CAEZYR010000172">
    <property type="protein sequence ID" value="CAB4769576.1"/>
    <property type="molecule type" value="Genomic_DNA"/>
</dbReference>
<keyword evidence="6" id="KW-0479">Metal-binding</keyword>
<dbReference type="PANTHER" id="PTHR30040">
    <property type="entry name" value="THIAMINE BIOSYNTHESIS LIPOPROTEIN APBE"/>
    <property type="match status" value="1"/>
</dbReference>
<keyword evidence="7" id="KW-0274">FAD</keyword>
<dbReference type="InterPro" id="IPR024932">
    <property type="entry name" value="ApbE"/>
</dbReference>
<organism evidence="11">
    <name type="scientific">freshwater metagenome</name>
    <dbReference type="NCBI Taxonomy" id="449393"/>
    <lineage>
        <taxon>unclassified sequences</taxon>
        <taxon>metagenomes</taxon>
        <taxon>ecological metagenomes</taxon>
    </lineage>
</organism>
<dbReference type="Pfam" id="PF02424">
    <property type="entry name" value="ApbE"/>
    <property type="match status" value="1"/>
</dbReference>
<gene>
    <name evidence="11" type="ORF">UFOPK2754_03019</name>
</gene>
<evidence type="ECO:0000256" key="3">
    <source>
        <dbReference type="ARBA" id="ARBA00016337"/>
    </source>
</evidence>
<name>A0A6J6VD06_9ZZZZ</name>
<evidence type="ECO:0000313" key="11">
    <source>
        <dbReference type="EMBL" id="CAB4769576.1"/>
    </source>
</evidence>
<dbReference type="GO" id="GO:0016740">
    <property type="term" value="F:transferase activity"/>
    <property type="evidence" value="ECO:0007669"/>
    <property type="project" value="UniProtKB-KW"/>
</dbReference>
<proteinExistence type="predicted"/>
<evidence type="ECO:0000256" key="7">
    <source>
        <dbReference type="ARBA" id="ARBA00022827"/>
    </source>
</evidence>
<evidence type="ECO:0000256" key="6">
    <source>
        <dbReference type="ARBA" id="ARBA00022723"/>
    </source>
</evidence>
<evidence type="ECO:0000256" key="2">
    <source>
        <dbReference type="ARBA" id="ARBA00011955"/>
    </source>
</evidence>
<evidence type="ECO:0000256" key="8">
    <source>
        <dbReference type="ARBA" id="ARBA00022842"/>
    </source>
</evidence>
<keyword evidence="8" id="KW-0460">Magnesium</keyword>
<dbReference type="PANTHER" id="PTHR30040:SF2">
    <property type="entry name" value="FAD:PROTEIN FMN TRANSFERASE"/>
    <property type="match status" value="1"/>
</dbReference>
<evidence type="ECO:0000256" key="4">
    <source>
        <dbReference type="ARBA" id="ARBA00022630"/>
    </source>
</evidence>
<dbReference type="Gene3D" id="3.10.520.10">
    <property type="entry name" value="ApbE-like domains"/>
    <property type="match status" value="1"/>
</dbReference>
<dbReference type="InterPro" id="IPR003374">
    <property type="entry name" value="ApbE-like_sf"/>
</dbReference>
<evidence type="ECO:0000256" key="9">
    <source>
        <dbReference type="ARBA" id="ARBA00031306"/>
    </source>
</evidence>
<evidence type="ECO:0000256" key="1">
    <source>
        <dbReference type="ARBA" id="ARBA00001946"/>
    </source>
</evidence>
<dbReference type="EC" id="2.7.1.180" evidence="2"/>
<evidence type="ECO:0000256" key="10">
    <source>
        <dbReference type="ARBA" id="ARBA00048540"/>
    </source>
</evidence>
<keyword evidence="4" id="KW-0285">Flavoprotein</keyword>
<evidence type="ECO:0000256" key="5">
    <source>
        <dbReference type="ARBA" id="ARBA00022679"/>
    </source>
</evidence>
<protein>
    <recommendedName>
        <fullName evidence="3">FAD:protein FMN transferase</fullName>
        <ecNumber evidence="2">2.7.1.180</ecNumber>
    </recommendedName>
    <alternativeName>
        <fullName evidence="9">Flavin transferase</fullName>
    </alternativeName>
</protein>
<dbReference type="AlphaFoldDB" id="A0A6J6VD06"/>
<dbReference type="GO" id="GO:0046872">
    <property type="term" value="F:metal ion binding"/>
    <property type="evidence" value="ECO:0007669"/>
    <property type="project" value="UniProtKB-KW"/>
</dbReference>
<dbReference type="PIRSF" id="PIRSF006268">
    <property type="entry name" value="ApbE"/>
    <property type="match status" value="1"/>
</dbReference>
<reference evidence="11" key="1">
    <citation type="submission" date="2020-05" db="EMBL/GenBank/DDBJ databases">
        <authorList>
            <person name="Chiriac C."/>
            <person name="Salcher M."/>
            <person name="Ghai R."/>
            <person name="Kavagutti S V."/>
        </authorList>
    </citation>
    <scope>NUCLEOTIDE SEQUENCE</scope>
</reference>
<sequence length="313" mass="33535">MERQTNDSAPVVSQFQPVLGTTLEVRTVVDVGGSADAVEQRVLAEIDRLEAIFSIYVETSELSRWRSGDDVEPSEELATVLDAAERWFERSNGAYNPMIGVAMACWRAAAGAGVRPDAPVLRSIADTIASLPYAVRGGHVRREGDCRGIDLNAAAKGYIVDRALLAGRAEPSLVDLTVNLGGDLAHCGPGALLVGIEDPMQPYDNVPPLLHVEVRGRALATSGSARRGFRIGDEWIGHVLDPRTCEPVAHTRAVSVLAYDAMTADFVATIVGVLGPREGLAFADALGSVGACVIGEYGDLFRNDAWREQERTR</sequence>
<comment type="cofactor">
    <cofactor evidence="1">
        <name>Mg(2+)</name>
        <dbReference type="ChEBI" id="CHEBI:18420"/>
    </cofactor>
</comment>